<reference evidence="7" key="1">
    <citation type="journal article" date="2019" name="Int. J. Syst. Evol. Microbiol.">
        <title>The Global Catalogue of Microorganisms (GCM) 10K type strain sequencing project: providing services to taxonomists for standard genome sequencing and annotation.</title>
        <authorList>
            <consortium name="The Broad Institute Genomics Platform"/>
            <consortium name="The Broad Institute Genome Sequencing Center for Infectious Disease"/>
            <person name="Wu L."/>
            <person name="Ma J."/>
        </authorList>
    </citation>
    <scope>NUCLEOTIDE SEQUENCE [LARGE SCALE GENOMIC DNA]</scope>
    <source>
        <strain evidence="7">JCM 17388</strain>
    </source>
</reference>
<dbReference type="InterPro" id="IPR014757">
    <property type="entry name" value="Tscrpt_reg_IclR_C"/>
</dbReference>
<evidence type="ECO:0000256" key="3">
    <source>
        <dbReference type="ARBA" id="ARBA00023163"/>
    </source>
</evidence>
<evidence type="ECO:0000256" key="2">
    <source>
        <dbReference type="ARBA" id="ARBA00023125"/>
    </source>
</evidence>
<evidence type="ECO:0000313" key="6">
    <source>
        <dbReference type="EMBL" id="GAA4188493.1"/>
    </source>
</evidence>
<dbReference type="PANTHER" id="PTHR30136">
    <property type="entry name" value="HELIX-TURN-HELIX TRANSCRIPTIONAL REGULATOR, ICLR FAMILY"/>
    <property type="match status" value="1"/>
</dbReference>
<dbReference type="Pfam" id="PF01614">
    <property type="entry name" value="IclR_C"/>
    <property type="match status" value="1"/>
</dbReference>
<dbReference type="InterPro" id="IPR012794">
    <property type="entry name" value="PcaR_PcaU"/>
</dbReference>
<dbReference type="InterPro" id="IPR050707">
    <property type="entry name" value="HTH_MetabolicPath_Reg"/>
</dbReference>
<dbReference type="SUPFAM" id="SSF46785">
    <property type="entry name" value="Winged helix' DNA-binding domain"/>
    <property type="match status" value="1"/>
</dbReference>
<dbReference type="EMBL" id="BAABAQ010000003">
    <property type="protein sequence ID" value="GAA4188493.1"/>
    <property type="molecule type" value="Genomic_DNA"/>
</dbReference>
<dbReference type="PROSITE" id="PS51077">
    <property type="entry name" value="HTH_ICLR"/>
    <property type="match status" value="1"/>
</dbReference>
<dbReference type="Gene3D" id="3.30.450.40">
    <property type="match status" value="1"/>
</dbReference>
<dbReference type="Proteomes" id="UP001501251">
    <property type="component" value="Unassembled WGS sequence"/>
</dbReference>
<evidence type="ECO:0000313" key="7">
    <source>
        <dbReference type="Proteomes" id="UP001501251"/>
    </source>
</evidence>
<sequence>MIEPIDRGSDHVQSLARGLSVIKAFSATSPELTLSEVARATGLTRAAARRFLLTLVDLGYVRTDGRLFALSPRVLDLGYAYLSSLSLPEVAEPHLERLVAEVHESASVAVLDGEDVVYVARVATSRIMRVTINIGTRFPAHCTSMGRVLLAWLPPGDLDAYLAEVELHRFTPRTVTSPAALRTELDRVRAQGWAMVDQELEEGLRSIAVPVRERSGRVTAAINISSHASRTTPESARRHLLPPLLATAARVEADLHASGVKGSALSPR</sequence>
<dbReference type="InterPro" id="IPR005471">
    <property type="entry name" value="Tscrpt_reg_IclR_N"/>
</dbReference>
<evidence type="ECO:0000256" key="1">
    <source>
        <dbReference type="ARBA" id="ARBA00023015"/>
    </source>
</evidence>
<dbReference type="SMART" id="SM00346">
    <property type="entry name" value="HTH_ICLR"/>
    <property type="match status" value="1"/>
</dbReference>
<protein>
    <submittedName>
        <fullName evidence="6">IclR family transcriptional regulator C-terminal domain-containing protein</fullName>
    </submittedName>
</protein>
<comment type="caution">
    <text evidence="6">The sequence shown here is derived from an EMBL/GenBank/DDBJ whole genome shotgun (WGS) entry which is preliminary data.</text>
</comment>
<organism evidence="6 7">
    <name type="scientific">Streptosporangium oxazolinicum</name>
    <dbReference type="NCBI Taxonomy" id="909287"/>
    <lineage>
        <taxon>Bacteria</taxon>
        <taxon>Bacillati</taxon>
        <taxon>Actinomycetota</taxon>
        <taxon>Actinomycetes</taxon>
        <taxon>Streptosporangiales</taxon>
        <taxon>Streptosporangiaceae</taxon>
        <taxon>Streptosporangium</taxon>
    </lineage>
</organism>
<name>A0ABP8AR76_9ACTN</name>
<feature type="domain" description="HTH iclR-type" evidence="4">
    <location>
        <begin position="12"/>
        <end position="72"/>
    </location>
</feature>
<dbReference type="NCBIfam" id="TIGR02431">
    <property type="entry name" value="pcaR_pcaU"/>
    <property type="match status" value="1"/>
</dbReference>
<proteinExistence type="predicted"/>
<evidence type="ECO:0000259" key="5">
    <source>
        <dbReference type="PROSITE" id="PS51078"/>
    </source>
</evidence>
<dbReference type="RefSeq" id="WP_344917843.1">
    <property type="nucleotide sequence ID" value="NZ_BAABAQ010000003.1"/>
</dbReference>
<keyword evidence="2" id="KW-0238">DNA-binding</keyword>
<dbReference type="InterPro" id="IPR036390">
    <property type="entry name" value="WH_DNA-bd_sf"/>
</dbReference>
<keyword evidence="7" id="KW-1185">Reference proteome</keyword>
<keyword evidence="1" id="KW-0805">Transcription regulation</keyword>
<keyword evidence="3" id="KW-0804">Transcription</keyword>
<dbReference type="PANTHER" id="PTHR30136:SF34">
    <property type="entry name" value="TRANSCRIPTIONAL REGULATOR"/>
    <property type="match status" value="1"/>
</dbReference>
<dbReference type="InterPro" id="IPR029016">
    <property type="entry name" value="GAF-like_dom_sf"/>
</dbReference>
<dbReference type="Gene3D" id="1.10.10.10">
    <property type="entry name" value="Winged helix-like DNA-binding domain superfamily/Winged helix DNA-binding domain"/>
    <property type="match status" value="1"/>
</dbReference>
<dbReference type="PROSITE" id="PS51078">
    <property type="entry name" value="ICLR_ED"/>
    <property type="match status" value="1"/>
</dbReference>
<evidence type="ECO:0000259" key="4">
    <source>
        <dbReference type="PROSITE" id="PS51077"/>
    </source>
</evidence>
<dbReference type="SUPFAM" id="SSF55781">
    <property type="entry name" value="GAF domain-like"/>
    <property type="match status" value="1"/>
</dbReference>
<accession>A0ABP8AR76</accession>
<dbReference type="InterPro" id="IPR036388">
    <property type="entry name" value="WH-like_DNA-bd_sf"/>
</dbReference>
<feature type="domain" description="IclR-ED" evidence="5">
    <location>
        <begin position="73"/>
        <end position="257"/>
    </location>
</feature>
<dbReference type="Pfam" id="PF09339">
    <property type="entry name" value="HTH_IclR"/>
    <property type="match status" value="1"/>
</dbReference>
<gene>
    <name evidence="6" type="ORF">GCM10022252_23830</name>
</gene>